<dbReference type="EC" id="2.7.7.18" evidence="10"/>
<dbReference type="GO" id="GO:0005524">
    <property type="term" value="F:ATP binding"/>
    <property type="evidence" value="ECO:0007669"/>
    <property type="project" value="UniProtKB-KW"/>
</dbReference>
<name>G9WUQ0_9FIRM</name>
<reference evidence="12 13" key="1">
    <citation type="submission" date="2011-08" db="EMBL/GenBank/DDBJ databases">
        <title>The Genome Sequence of Oribacterium sp. ACB7.</title>
        <authorList>
            <consortium name="The Broad Institute Genome Sequencing Platform"/>
            <person name="Earl A."/>
            <person name="Ward D."/>
            <person name="Feldgarden M."/>
            <person name="Gevers D."/>
            <person name="Sizova M."/>
            <person name="Hazen A."/>
            <person name="Epstein S."/>
            <person name="Young S.K."/>
            <person name="Zeng Q."/>
            <person name="Gargeya S."/>
            <person name="Fitzgerald M."/>
            <person name="Haas B."/>
            <person name="Abouelleil A."/>
            <person name="Alvarado L."/>
            <person name="Arachchi H.M."/>
            <person name="Berlin A."/>
            <person name="Brown A."/>
            <person name="Chapman S.B."/>
            <person name="Chen Z."/>
            <person name="Dunbar C."/>
            <person name="Freedman E."/>
            <person name="Gearin G."/>
            <person name="Gellesch M."/>
            <person name="Goldberg J."/>
            <person name="Griggs A."/>
            <person name="Gujja S."/>
            <person name="Heiman D."/>
            <person name="Howarth C."/>
            <person name="Larson L."/>
            <person name="Lui A."/>
            <person name="MacDonald P.J.P."/>
            <person name="Montmayeur A."/>
            <person name="Murphy C."/>
            <person name="Neiman D."/>
            <person name="Pearson M."/>
            <person name="Priest M."/>
            <person name="Roberts A."/>
            <person name="Saif S."/>
            <person name="Shea T."/>
            <person name="Shenoy N."/>
            <person name="Sisk P."/>
            <person name="Stolte C."/>
            <person name="Sykes S."/>
            <person name="Wortman J."/>
            <person name="Nusbaum C."/>
            <person name="Birren B."/>
        </authorList>
    </citation>
    <scope>NUCLEOTIDE SEQUENCE [LARGE SCALE GENOMIC DNA]</scope>
    <source>
        <strain evidence="12 13">ACB7</strain>
    </source>
</reference>
<evidence type="ECO:0000256" key="5">
    <source>
        <dbReference type="ARBA" id="ARBA00022695"/>
    </source>
</evidence>
<dbReference type="InterPro" id="IPR004821">
    <property type="entry name" value="Cyt_trans-like"/>
</dbReference>
<dbReference type="InterPro" id="IPR014729">
    <property type="entry name" value="Rossmann-like_a/b/a_fold"/>
</dbReference>
<evidence type="ECO:0000313" key="13">
    <source>
        <dbReference type="Proteomes" id="UP000003527"/>
    </source>
</evidence>
<keyword evidence="13" id="KW-1185">Reference proteome</keyword>
<evidence type="ECO:0000256" key="6">
    <source>
        <dbReference type="ARBA" id="ARBA00022741"/>
    </source>
</evidence>
<comment type="caution">
    <text evidence="12">The sequence shown here is derived from an EMBL/GenBank/DDBJ whole genome shotgun (WGS) entry which is preliminary data.</text>
</comment>
<evidence type="ECO:0000256" key="7">
    <source>
        <dbReference type="ARBA" id="ARBA00022840"/>
    </source>
</evidence>
<dbReference type="InterPro" id="IPR005248">
    <property type="entry name" value="NadD/NMNAT"/>
</dbReference>
<keyword evidence="6 10" id="KW-0547">Nucleotide-binding</keyword>
<evidence type="ECO:0000256" key="3">
    <source>
        <dbReference type="ARBA" id="ARBA00022642"/>
    </source>
</evidence>
<dbReference type="SUPFAM" id="SSF52374">
    <property type="entry name" value="Nucleotidylyl transferase"/>
    <property type="match status" value="1"/>
</dbReference>
<dbReference type="Proteomes" id="UP000003527">
    <property type="component" value="Unassembled WGS sequence"/>
</dbReference>
<evidence type="ECO:0000256" key="9">
    <source>
        <dbReference type="ARBA" id="ARBA00048721"/>
    </source>
</evidence>
<dbReference type="PANTHER" id="PTHR39321">
    <property type="entry name" value="NICOTINATE-NUCLEOTIDE ADENYLYLTRANSFERASE-RELATED"/>
    <property type="match status" value="1"/>
</dbReference>
<evidence type="ECO:0000256" key="4">
    <source>
        <dbReference type="ARBA" id="ARBA00022679"/>
    </source>
</evidence>
<comment type="similarity">
    <text evidence="10">Belongs to the NadD family.</text>
</comment>
<evidence type="ECO:0000256" key="1">
    <source>
        <dbReference type="ARBA" id="ARBA00002324"/>
    </source>
</evidence>
<dbReference type="HOGENOM" id="CLU_069765_0_1_9"/>
<feature type="domain" description="Cytidyltransferase-like" evidence="11">
    <location>
        <begin position="27"/>
        <end position="220"/>
    </location>
</feature>
<keyword evidence="8 10" id="KW-0520">NAD</keyword>
<comment type="pathway">
    <text evidence="2 10">Cofactor biosynthesis; NAD(+) biosynthesis; deamido-NAD(+) from nicotinate D-ribonucleotide: step 1/1.</text>
</comment>
<comment type="function">
    <text evidence="1 10">Catalyzes the reversible adenylation of nicotinate mononucleotide (NaMN) to nicotinic acid adenine dinucleotide (NaAD).</text>
</comment>
<comment type="catalytic activity">
    <reaction evidence="9 10">
        <text>nicotinate beta-D-ribonucleotide + ATP + H(+) = deamido-NAD(+) + diphosphate</text>
        <dbReference type="Rhea" id="RHEA:22860"/>
        <dbReference type="ChEBI" id="CHEBI:15378"/>
        <dbReference type="ChEBI" id="CHEBI:30616"/>
        <dbReference type="ChEBI" id="CHEBI:33019"/>
        <dbReference type="ChEBI" id="CHEBI:57502"/>
        <dbReference type="ChEBI" id="CHEBI:58437"/>
        <dbReference type="EC" id="2.7.7.18"/>
    </reaction>
</comment>
<gene>
    <name evidence="10" type="primary">nadD</name>
    <name evidence="12" type="ORF">HMPREF9624_00375</name>
</gene>
<dbReference type="Gene3D" id="3.40.50.620">
    <property type="entry name" value="HUPs"/>
    <property type="match status" value="1"/>
</dbReference>
<evidence type="ECO:0000256" key="2">
    <source>
        <dbReference type="ARBA" id="ARBA00005019"/>
    </source>
</evidence>
<dbReference type="PANTHER" id="PTHR39321:SF3">
    <property type="entry name" value="PHOSPHOPANTETHEINE ADENYLYLTRANSFERASE"/>
    <property type="match status" value="1"/>
</dbReference>
<dbReference type="UniPathway" id="UPA00253">
    <property type="reaction ID" value="UER00332"/>
</dbReference>
<evidence type="ECO:0000256" key="8">
    <source>
        <dbReference type="ARBA" id="ARBA00023027"/>
    </source>
</evidence>
<dbReference type="PATRIC" id="fig|796944.3.peg.1085"/>
<keyword evidence="4 10" id="KW-0808">Transferase</keyword>
<proteinExistence type="inferred from homology"/>
<dbReference type="EMBL" id="AFZD01000016">
    <property type="protein sequence ID" value="EHL12068.1"/>
    <property type="molecule type" value="Genomic_DNA"/>
</dbReference>
<organism evidence="12 13">
    <name type="scientific">Oribacterium asaccharolyticum ACB7</name>
    <dbReference type="NCBI Taxonomy" id="796944"/>
    <lineage>
        <taxon>Bacteria</taxon>
        <taxon>Bacillati</taxon>
        <taxon>Bacillota</taxon>
        <taxon>Clostridia</taxon>
        <taxon>Lachnospirales</taxon>
        <taxon>Lachnospiraceae</taxon>
        <taxon>Oribacterium</taxon>
    </lineage>
</organism>
<dbReference type="AlphaFoldDB" id="G9WUQ0"/>
<evidence type="ECO:0000256" key="10">
    <source>
        <dbReference type="HAMAP-Rule" id="MF_00244"/>
    </source>
</evidence>
<evidence type="ECO:0000259" key="11">
    <source>
        <dbReference type="Pfam" id="PF01467"/>
    </source>
</evidence>
<accession>G9WUQ0</accession>
<sequence length="246" mass="28475">MDKQNLCLSLSDIEKGLCFPSVQKLGILGGSFNPVHYGHLILGRTALKALEAQECKQCEQDRMPNECILFLPTGLPYHKENKDILPFSARSEMLYLALQEENRKLAFEQGALTRFFFSTIEGERSGNSYTYDSAVLLKKIFPYAELFLIIGTDEFYTLENWYKTEELGKVLKFLVANRNGEAEQKALEERTVFLKEEYGLQCTFLEMERIEYSSSLIRKRIKEKASIEGMLPEPVIEFIQKNRFYE</sequence>
<keyword evidence="5 10" id="KW-0548">Nucleotidyltransferase</keyword>
<dbReference type="RefSeq" id="WP_009536288.1">
    <property type="nucleotide sequence ID" value="NZ_JH414504.1"/>
</dbReference>
<keyword evidence="3 10" id="KW-0662">Pyridine nucleotide biosynthesis</keyword>
<keyword evidence="7 10" id="KW-0067">ATP-binding</keyword>
<dbReference type="HAMAP" id="MF_00244">
    <property type="entry name" value="NaMN_adenylyltr"/>
    <property type="match status" value="1"/>
</dbReference>
<protein>
    <recommendedName>
        <fullName evidence="10">Probable nicotinate-nucleotide adenylyltransferase</fullName>
        <ecNumber evidence="10">2.7.7.18</ecNumber>
    </recommendedName>
    <alternativeName>
        <fullName evidence="10">Deamido-NAD(+) diphosphorylase</fullName>
    </alternativeName>
    <alternativeName>
        <fullName evidence="10">Deamido-NAD(+) pyrophosphorylase</fullName>
    </alternativeName>
    <alternativeName>
        <fullName evidence="10">Nicotinate mononucleotide adenylyltransferase</fullName>
        <shortName evidence="10">NaMN adenylyltransferase</shortName>
    </alternativeName>
</protein>
<dbReference type="CDD" id="cd02165">
    <property type="entry name" value="NMNAT"/>
    <property type="match status" value="1"/>
</dbReference>
<dbReference type="Pfam" id="PF01467">
    <property type="entry name" value="CTP_transf_like"/>
    <property type="match status" value="1"/>
</dbReference>
<dbReference type="GO" id="GO:0004515">
    <property type="term" value="F:nicotinate-nucleotide adenylyltransferase activity"/>
    <property type="evidence" value="ECO:0007669"/>
    <property type="project" value="UniProtKB-UniRule"/>
</dbReference>
<dbReference type="NCBIfam" id="TIGR00482">
    <property type="entry name" value="nicotinate (nicotinamide) nucleotide adenylyltransferase"/>
    <property type="match status" value="1"/>
</dbReference>
<evidence type="ECO:0000313" key="12">
    <source>
        <dbReference type="EMBL" id="EHL12068.1"/>
    </source>
</evidence>
<dbReference type="GO" id="GO:0009435">
    <property type="term" value="P:NAD+ biosynthetic process"/>
    <property type="evidence" value="ECO:0007669"/>
    <property type="project" value="UniProtKB-UniRule"/>
</dbReference>